<comment type="caution">
    <text evidence="1">The sequence shown here is derived from an EMBL/GenBank/DDBJ whole genome shotgun (WGS) entry which is preliminary data.</text>
</comment>
<keyword evidence="2" id="KW-1185">Reference proteome</keyword>
<sequence length="47" mass="5219">MLAHNANKVITPISGDRVDFCGIRHKNHTFIVNIVFKTKPHPAPVLA</sequence>
<evidence type="ECO:0000313" key="1">
    <source>
        <dbReference type="EMBL" id="OAT15111.1"/>
    </source>
</evidence>
<dbReference type="PATRIC" id="fig|1354255.3.peg.4175"/>
<name>A0A1B7HHK3_9ENTR</name>
<protein>
    <submittedName>
        <fullName evidence="1">Uncharacterized protein</fullName>
    </submittedName>
</protein>
<dbReference type="Proteomes" id="UP000078286">
    <property type="component" value="Unassembled WGS sequence"/>
</dbReference>
<proteinExistence type="predicted"/>
<gene>
    <name evidence="1" type="ORF">M979_4059</name>
</gene>
<evidence type="ECO:0000313" key="2">
    <source>
        <dbReference type="Proteomes" id="UP000078286"/>
    </source>
</evidence>
<accession>A0A1B7HHK3</accession>
<dbReference type="AlphaFoldDB" id="A0A1B7HHK3"/>
<reference evidence="1 2" key="1">
    <citation type="submission" date="2016-04" db="EMBL/GenBank/DDBJ databases">
        <title>ATOL: Assembling a taxonomically balanced genome-scale reconstruction of the evolutionary history of the Enterobacteriaceae.</title>
        <authorList>
            <person name="Plunkett G.III."/>
            <person name="Neeno-Eckwall E.C."/>
            <person name="Glasner J.D."/>
            <person name="Perna N.T."/>
        </authorList>
    </citation>
    <scope>NUCLEOTIDE SEQUENCE [LARGE SCALE GENOMIC DNA]</scope>
    <source>
        <strain evidence="1 2">ATCC 51607</strain>
    </source>
</reference>
<dbReference type="EMBL" id="LXEO01000065">
    <property type="protein sequence ID" value="OAT15111.1"/>
    <property type="molecule type" value="Genomic_DNA"/>
</dbReference>
<organism evidence="1 2">
    <name type="scientific">Buttiauxella noackiae ATCC 51607</name>
    <dbReference type="NCBI Taxonomy" id="1354255"/>
    <lineage>
        <taxon>Bacteria</taxon>
        <taxon>Pseudomonadati</taxon>
        <taxon>Pseudomonadota</taxon>
        <taxon>Gammaproteobacteria</taxon>
        <taxon>Enterobacterales</taxon>
        <taxon>Enterobacteriaceae</taxon>
        <taxon>Buttiauxella</taxon>
    </lineage>
</organism>